<name>A0A8S4N771_OWEFU</name>
<sequence>MNTRQLQQIMNSDTCLRQHTHAVYASDEIPERVVQRPAFFIVNTQASSLRGQHWCAFSFFNKTEPAEFFDSMGQSPEYYNQAFLNVLVDNSKHFIYNNTRIQGKDLTCGQHCAYYLNKRCRDNTMRCIVNSFSKYNLKENDVYVKEFVNRMYGNVVNEFY</sequence>
<dbReference type="EMBL" id="CAIIXF020000002">
    <property type="protein sequence ID" value="CAH1776703.1"/>
    <property type="molecule type" value="Genomic_DNA"/>
</dbReference>
<evidence type="ECO:0000313" key="2">
    <source>
        <dbReference type="Proteomes" id="UP000749559"/>
    </source>
</evidence>
<dbReference type="SUPFAM" id="SSF54001">
    <property type="entry name" value="Cysteine proteinases"/>
    <property type="match status" value="1"/>
</dbReference>
<evidence type="ECO:0000313" key="1">
    <source>
        <dbReference type="EMBL" id="CAH1776703.1"/>
    </source>
</evidence>
<dbReference type="InterPro" id="IPR038765">
    <property type="entry name" value="Papain-like_cys_pep_sf"/>
</dbReference>
<accession>A0A8S4N771</accession>
<organism evidence="1 2">
    <name type="scientific">Owenia fusiformis</name>
    <name type="common">Polychaete worm</name>
    <dbReference type="NCBI Taxonomy" id="6347"/>
    <lineage>
        <taxon>Eukaryota</taxon>
        <taxon>Metazoa</taxon>
        <taxon>Spiralia</taxon>
        <taxon>Lophotrochozoa</taxon>
        <taxon>Annelida</taxon>
        <taxon>Polychaeta</taxon>
        <taxon>Sedentaria</taxon>
        <taxon>Canalipalpata</taxon>
        <taxon>Sabellida</taxon>
        <taxon>Oweniida</taxon>
        <taxon>Oweniidae</taxon>
        <taxon>Owenia</taxon>
    </lineage>
</organism>
<keyword evidence="2" id="KW-1185">Reference proteome</keyword>
<gene>
    <name evidence="1" type="ORF">OFUS_LOCUS3854</name>
</gene>
<reference evidence="1" key="1">
    <citation type="submission" date="2022-03" db="EMBL/GenBank/DDBJ databases">
        <authorList>
            <person name="Martin C."/>
        </authorList>
    </citation>
    <scope>NUCLEOTIDE SEQUENCE</scope>
</reference>
<proteinExistence type="predicted"/>
<dbReference type="AlphaFoldDB" id="A0A8S4N771"/>
<comment type="caution">
    <text evidence="1">The sequence shown here is derived from an EMBL/GenBank/DDBJ whole genome shotgun (WGS) entry which is preliminary data.</text>
</comment>
<protein>
    <submittedName>
        <fullName evidence="1">Uncharacterized protein</fullName>
    </submittedName>
</protein>
<dbReference type="Gene3D" id="3.40.395.10">
    <property type="entry name" value="Adenoviral Proteinase, Chain A"/>
    <property type="match status" value="1"/>
</dbReference>
<dbReference type="Proteomes" id="UP000749559">
    <property type="component" value="Unassembled WGS sequence"/>
</dbReference>
<dbReference type="OrthoDB" id="6427852at2759"/>